<feature type="region of interest" description="Disordered" evidence="1">
    <location>
        <begin position="58"/>
        <end position="78"/>
    </location>
</feature>
<comment type="caution">
    <text evidence="2">The sequence shown here is derived from an EMBL/GenBank/DDBJ whole genome shotgun (WGS) entry which is preliminary data.</text>
</comment>
<dbReference type="EMBL" id="VKKU01000002">
    <property type="protein sequence ID" value="TSB02077.1"/>
    <property type="molecule type" value="Genomic_DNA"/>
</dbReference>
<sequence>MMTVPISEAQDHVAAKTVTTPPLPAPPPHVETVHISKIRARLDAPSRKQHLAATNISPHWPMETGMTPPSETRTLPQSPAPLQVPPESFVAGAPSPHAIPSHRSPVHFYGYNFVRKSSASGLTAPGGQYGGSQSGFIVTWDILPPRRGQERPRLALLARGAIAHGDTSDREFAAGVRWHPLPRLPLSLSVERRFRPERPDANAAYVAGGTTLALPRAFRLDGYAQAGFVSGPSAGPFFDMSMLADRKITGVAGGTVRAGAGLWGGGQSGTFRIDIGPAVRTDIAVAKARLRLSADWRIRVAGEAAPASGPAMTLSTSF</sequence>
<organism evidence="2 3">
    <name type="scientific">Sphingorhabdus contaminans</name>
    <dbReference type="NCBI Taxonomy" id="1343899"/>
    <lineage>
        <taxon>Bacteria</taxon>
        <taxon>Pseudomonadati</taxon>
        <taxon>Pseudomonadota</taxon>
        <taxon>Alphaproteobacteria</taxon>
        <taxon>Sphingomonadales</taxon>
        <taxon>Sphingomonadaceae</taxon>
        <taxon>Sphingorhabdus</taxon>
    </lineage>
</organism>
<gene>
    <name evidence="2" type="ORF">FOM92_13175</name>
</gene>
<reference evidence="2 3" key="1">
    <citation type="submission" date="2019-07" db="EMBL/GenBank/DDBJ databases">
        <authorList>
            <person name="Park M."/>
        </authorList>
    </citation>
    <scope>NUCLEOTIDE SEQUENCE [LARGE SCALE GENOMIC DNA]</scope>
    <source>
        <strain evidence="2 3">KCTC32445</strain>
    </source>
</reference>
<evidence type="ECO:0008006" key="4">
    <source>
        <dbReference type="Google" id="ProtNLM"/>
    </source>
</evidence>
<name>A0A553WBL5_9SPHN</name>
<evidence type="ECO:0000313" key="2">
    <source>
        <dbReference type="EMBL" id="TSB02077.1"/>
    </source>
</evidence>
<accession>A0A553WBL5</accession>
<feature type="compositionally biased region" description="Polar residues" evidence="1">
    <location>
        <begin position="67"/>
        <end position="77"/>
    </location>
</feature>
<dbReference type="RefSeq" id="WP_143777297.1">
    <property type="nucleotide sequence ID" value="NZ_VKKU01000002.1"/>
</dbReference>
<keyword evidence="3" id="KW-1185">Reference proteome</keyword>
<feature type="region of interest" description="Disordered" evidence="1">
    <location>
        <begin position="1"/>
        <end position="29"/>
    </location>
</feature>
<evidence type="ECO:0000256" key="1">
    <source>
        <dbReference type="SAM" id="MobiDB-lite"/>
    </source>
</evidence>
<proteinExistence type="predicted"/>
<dbReference type="OrthoDB" id="7427399at2"/>
<protein>
    <recommendedName>
        <fullName evidence="4">Autotransporter outer membrane beta-barrel domain-containing protein</fullName>
    </recommendedName>
</protein>
<dbReference type="AlphaFoldDB" id="A0A553WBL5"/>
<evidence type="ECO:0000313" key="3">
    <source>
        <dbReference type="Proteomes" id="UP000320160"/>
    </source>
</evidence>
<dbReference type="Proteomes" id="UP000320160">
    <property type="component" value="Unassembled WGS sequence"/>
</dbReference>